<dbReference type="EMBL" id="BARW01025363">
    <property type="protein sequence ID" value="GAJ07789.1"/>
    <property type="molecule type" value="Genomic_DNA"/>
</dbReference>
<proteinExistence type="predicted"/>
<evidence type="ECO:0000313" key="1">
    <source>
        <dbReference type="EMBL" id="GAJ07789.1"/>
    </source>
</evidence>
<gene>
    <name evidence="1" type="ORF">S12H4_41598</name>
</gene>
<organism evidence="1">
    <name type="scientific">marine sediment metagenome</name>
    <dbReference type="NCBI Taxonomy" id="412755"/>
    <lineage>
        <taxon>unclassified sequences</taxon>
        <taxon>metagenomes</taxon>
        <taxon>ecological metagenomes</taxon>
    </lineage>
</organism>
<accession>X1TR94</accession>
<reference evidence="1" key="1">
    <citation type="journal article" date="2014" name="Front. Microbiol.">
        <title>High frequency of phylogenetically diverse reductive dehalogenase-homologous genes in deep subseafloor sedimentary metagenomes.</title>
        <authorList>
            <person name="Kawai M."/>
            <person name="Futagami T."/>
            <person name="Toyoda A."/>
            <person name="Takaki Y."/>
            <person name="Nishi S."/>
            <person name="Hori S."/>
            <person name="Arai W."/>
            <person name="Tsubouchi T."/>
            <person name="Morono Y."/>
            <person name="Uchiyama I."/>
            <person name="Ito T."/>
            <person name="Fujiyama A."/>
            <person name="Inagaki F."/>
            <person name="Takami H."/>
        </authorList>
    </citation>
    <scope>NUCLEOTIDE SEQUENCE</scope>
    <source>
        <strain evidence="1">Expedition CK06-06</strain>
    </source>
</reference>
<sequence length="192" mass="21996">SEIYGDTTGRHRFDPFLSDWSDSIKDDRGRVRLHKARCAFLQGSFDFDDLKQAYRMWVDCAEFGKINVIKDGVVLETIISKLPKRGNDIYRWNLKKRLGFLESLGDLTFFDPSNFDESIGAWDTVSRPPPKTKMLFITLTTDPKTCDLGTAWSGHQVEKIVGVRGKRNPHIPKNVAWLHYTLTPDVSEFIEG</sequence>
<feature type="non-terminal residue" evidence="1">
    <location>
        <position position="1"/>
    </location>
</feature>
<dbReference type="AlphaFoldDB" id="X1TR94"/>
<comment type="caution">
    <text evidence="1">The sequence shown here is derived from an EMBL/GenBank/DDBJ whole genome shotgun (WGS) entry which is preliminary data.</text>
</comment>
<name>X1TR94_9ZZZZ</name>
<protein>
    <submittedName>
        <fullName evidence="1">Uncharacterized protein</fullName>
    </submittedName>
</protein>